<dbReference type="Pfam" id="PF13669">
    <property type="entry name" value="Glyoxalase_4"/>
    <property type="match status" value="1"/>
</dbReference>
<sequence>MSIIRPANFYHFGIAVEDLEASSREITSITGSRWIEPLEFEQLTRFNGVDREMRFTVTYSLEAPHHELIQVAPGTPFESPSREGTVHHLGYWTEDFKGDLKRMRELGYQEEVVGLDEHREPWGFAYFVTRSGRRIEIADRSTFEPTWDEFLLKYAAGDK</sequence>
<accession>A0ABP7S1Q0</accession>
<reference evidence="3" key="1">
    <citation type="journal article" date="2019" name="Int. J. Syst. Evol. Microbiol.">
        <title>The Global Catalogue of Microorganisms (GCM) 10K type strain sequencing project: providing services to taxonomists for standard genome sequencing and annotation.</title>
        <authorList>
            <consortium name="The Broad Institute Genomics Platform"/>
            <consortium name="The Broad Institute Genome Sequencing Center for Infectious Disease"/>
            <person name="Wu L."/>
            <person name="Ma J."/>
        </authorList>
    </citation>
    <scope>NUCLEOTIDE SEQUENCE [LARGE SCALE GENOMIC DNA]</scope>
    <source>
        <strain evidence="3">JCM 17027</strain>
    </source>
</reference>
<feature type="domain" description="VOC" evidence="1">
    <location>
        <begin position="8"/>
        <end position="140"/>
    </location>
</feature>
<dbReference type="Proteomes" id="UP001500034">
    <property type="component" value="Unassembled WGS sequence"/>
</dbReference>
<evidence type="ECO:0000259" key="1">
    <source>
        <dbReference type="PROSITE" id="PS51819"/>
    </source>
</evidence>
<dbReference type="Gene3D" id="3.10.180.10">
    <property type="entry name" value="2,3-Dihydroxybiphenyl 1,2-Dioxygenase, domain 1"/>
    <property type="match status" value="1"/>
</dbReference>
<proteinExistence type="predicted"/>
<gene>
    <name evidence="2" type="ORF">GCM10022384_59630</name>
</gene>
<dbReference type="RefSeq" id="WP_345596471.1">
    <property type="nucleotide sequence ID" value="NZ_BAABCQ010000169.1"/>
</dbReference>
<protein>
    <submittedName>
        <fullName evidence="2">VOC family protein</fullName>
    </submittedName>
</protein>
<evidence type="ECO:0000313" key="3">
    <source>
        <dbReference type="Proteomes" id="UP001500034"/>
    </source>
</evidence>
<dbReference type="EMBL" id="BAABCQ010000169">
    <property type="protein sequence ID" value="GAA4005272.1"/>
    <property type="molecule type" value="Genomic_DNA"/>
</dbReference>
<dbReference type="InterPro" id="IPR029068">
    <property type="entry name" value="Glyas_Bleomycin-R_OHBP_Dase"/>
</dbReference>
<comment type="caution">
    <text evidence="2">The sequence shown here is derived from an EMBL/GenBank/DDBJ whole genome shotgun (WGS) entry which is preliminary data.</text>
</comment>
<name>A0ABP7S1Q0_9ACTN</name>
<organism evidence="2 3">
    <name type="scientific">Streptomyces marokkonensis</name>
    <dbReference type="NCBI Taxonomy" id="324855"/>
    <lineage>
        <taxon>Bacteria</taxon>
        <taxon>Bacillati</taxon>
        <taxon>Actinomycetota</taxon>
        <taxon>Actinomycetes</taxon>
        <taxon>Kitasatosporales</taxon>
        <taxon>Streptomycetaceae</taxon>
        <taxon>Streptomyces</taxon>
    </lineage>
</organism>
<dbReference type="SUPFAM" id="SSF54593">
    <property type="entry name" value="Glyoxalase/Bleomycin resistance protein/Dihydroxybiphenyl dioxygenase"/>
    <property type="match status" value="1"/>
</dbReference>
<dbReference type="InterPro" id="IPR037523">
    <property type="entry name" value="VOC_core"/>
</dbReference>
<dbReference type="PROSITE" id="PS51819">
    <property type="entry name" value="VOC"/>
    <property type="match status" value="1"/>
</dbReference>
<evidence type="ECO:0000313" key="2">
    <source>
        <dbReference type="EMBL" id="GAA4005272.1"/>
    </source>
</evidence>
<keyword evidence="3" id="KW-1185">Reference proteome</keyword>